<evidence type="ECO:0000313" key="4">
    <source>
        <dbReference type="EMBL" id="MBK1666444.1"/>
    </source>
</evidence>
<gene>
    <name evidence="4" type="ORF">CKO28_00120</name>
</gene>
<evidence type="ECO:0000259" key="2">
    <source>
        <dbReference type="Pfam" id="PF13871"/>
    </source>
</evidence>
<organism evidence="4 5">
    <name type="scientific">Rhodovibrio sodomensis</name>
    <dbReference type="NCBI Taxonomy" id="1088"/>
    <lineage>
        <taxon>Bacteria</taxon>
        <taxon>Pseudomonadati</taxon>
        <taxon>Pseudomonadota</taxon>
        <taxon>Alphaproteobacteria</taxon>
        <taxon>Rhodospirillales</taxon>
        <taxon>Rhodovibrionaceae</taxon>
        <taxon>Rhodovibrio</taxon>
    </lineage>
</organism>
<dbReference type="InterPro" id="IPR027417">
    <property type="entry name" value="P-loop_NTPase"/>
</dbReference>
<keyword evidence="5" id="KW-1185">Reference proteome</keyword>
<dbReference type="RefSeq" id="WP_200338438.1">
    <property type="nucleotide sequence ID" value="NZ_NRRL01000001.1"/>
</dbReference>
<dbReference type="Pfam" id="PF13871">
    <property type="entry name" value="Helicase_C_4"/>
    <property type="match status" value="1"/>
</dbReference>
<dbReference type="InterPro" id="IPR039187">
    <property type="entry name" value="SNO_AAA"/>
</dbReference>
<evidence type="ECO:0000256" key="1">
    <source>
        <dbReference type="ARBA" id="ARBA00006992"/>
    </source>
</evidence>
<protein>
    <recommendedName>
        <fullName evidence="6">Methylase</fullName>
    </recommendedName>
</protein>
<comment type="similarity">
    <text evidence="1">Belongs to the SBNO family.</text>
</comment>
<feature type="domain" description="Strawberry notch helicase C" evidence="2">
    <location>
        <begin position="710"/>
        <end position="964"/>
    </location>
</feature>
<dbReference type="InterPro" id="IPR026937">
    <property type="entry name" value="SBNO_Helicase_C_dom"/>
</dbReference>
<evidence type="ECO:0000313" key="5">
    <source>
        <dbReference type="Proteomes" id="UP001296873"/>
    </source>
</evidence>
<dbReference type="Pfam" id="PF13872">
    <property type="entry name" value="AAA_34"/>
    <property type="match status" value="1"/>
</dbReference>
<dbReference type="Proteomes" id="UP001296873">
    <property type="component" value="Unassembled WGS sequence"/>
</dbReference>
<dbReference type="EMBL" id="NRRL01000001">
    <property type="protein sequence ID" value="MBK1666444.1"/>
    <property type="molecule type" value="Genomic_DNA"/>
</dbReference>
<dbReference type="PANTHER" id="PTHR12706:SF30">
    <property type="entry name" value="PROTEIN STRAWBERRY NOTCH-RELATED"/>
    <property type="match status" value="1"/>
</dbReference>
<evidence type="ECO:0008006" key="6">
    <source>
        <dbReference type="Google" id="ProtNLM"/>
    </source>
</evidence>
<comment type="caution">
    <text evidence="4">The sequence shown here is derived from an EMBL/GenBank/DDBJ whole genome shotgun (WGS) entry which is preliminary data.</text>
</comment>
<name>A0ABS1D7P4_9PROT</name>
<dbReference type="InterPro" id="IPR026741">
    <property type="entry name" value="SNO"/>
</dbReference>
<reference evidence="4 5" key="1">
    <citation type="journal article" date="2020" name="Microorganisms">
        <title>Osmotic Adaptation and Compatible Solute Biosynthesis of Phototrophic Bacteria as Revealed from Genome Analyses.</title>
        <authorList>
            <person name="Imhoff J.F."/>
            <person name="Rahn T."/>
            <person name="Kunzel S."/>
            <person name="Keller A."/>
            <person name="Neulinger S.C."/>
        </authorList>
    </citation>
    <scope>NUCLEOTIDE SEQUENCE [LARGE SCALE GENOMIC DNA]</scope>
    <source>
        <strain evidence="4 5">DSM 9895</strain>
    </source>
</reference>
<dbReference type="PANTHER" id="PTHR12706">
    <property type="entry name" value="STRAWBERRY NOTCH-RELATED"/>
    <property type="match status" value="1"/>
</dbReference>
<evidence type="ECO:0000259" key="3">
    <source>
        <dbReference type="Pfam" id="PF13872"/>
    </source>
</evidence>
<proteinExistence type="inferred from homology"/>
<sequence length="1254" mass="137357">MTQQIAGLAELLRQQQALDPQQHGEDVREQAVALMLQRAGAALKPQARSGRSVLDALAKLEELAGLRPESVQRRWLGLRALDLKSGEQIGGNQVSDPIIAAMAAAAGAVVTTQDDDRVSGVVGQMGKRTPDTLAARARIVFPGRGGGFRVEQDDKLLFGEPSRGASAQEILRAIDQVETRHAAGARKNARGAQPITYTQMSQEALIKEREGDQLFNSYRTTLRFNGAQAHPSPLVESTALASVTRPQATYQPILPPEVMTKGLLSDVQLEEVVYAGQAHQEYLASDPMDPGGTPPRQGYLCGAGTGVGKGRVAAGITLDNWCQGRHRAVWVSENRKLLSSASRDWVALGGKHGDLIDLAETPKGAQIPARNGILFLSYALLRERVDQIVEWLGLTSDCPIFFDEAHNGRYASVPGQQGWGSTKKSKQGMAMLELQRQLPNARVTYLSATSSSDIATLGYAPRLGLWGRGTAFAEYDSFVEQMAEGGINAMELVARDMKALGIYSAPNLSFEGITYERLEHVLTAQERQVQDELSRAWSKVNVSLQKAIATVGLNSGQTTVMSKDAGRATRSFLFQQYGMAKSRFFQALLSSFKAQPVIEAARQDLANGHQVILQFTNTYAANAERAIAENTSGDIADVEATPRDILISYIEEHFPVVKHKVVQHGYGKKAKFAVQQVKDANGNPVICPKAEAERDQLIHHIQSLSIPEGPMEQILEAFGTDTVAEVTGRRRRLAPGPDGRRMLEDRTSSAVMEDVRMFQAGHKPVLMFSSSGSAGADYHADKIVGPGALRRHYLVQPGWRADQAIQSLGRSHRSGQAQAPVYILVTTDLWTDRRMLSTVAAGMQKLGAITRGQRHAASQELFSQDDNLESDLASDAWMRFLKDLQAGKVSNLSLASFEHETGIIVRKLGSNQLADETPPLRRFLNAMSGMTCDRQAIFGNAFKATLDEVRLEAISRGSYDRGIEAIEPASLIKLEDTVIYRDPATGAATRLLKMLRVDEAQPTAFKDAQTQAKNGGGSRYVVSQLTGRVALIVFPRMLGQATSDSDQVKLVTPHGTKTRTRGEVVKERWRPLNIHEAEDLWHAELQTVSDEEETIFYVATGCLLPLWDKLPKKKVKVYQMITDEGERILGRTLPESWADRVVARASASSGAGIDPMEALAKLEDEEFVQLANGWVAQGRVDVKTGLTGIEIIVMDEDTNRYKAEMEHAGVIVRKSVLRPGELDFHLPHDRQLREQAWQAITQSRPVVGVTSYKG</sequence>
<feature type="domain" description="Strawberry notch AAA" evidence="3">
    <location>
        <begin position="229"/>
        <end position="531"/>
    </location>
</feature>
<dbReference type="SUPFAM" id="SSF52540">
    <property type="entry name" value="P-loop containing nucleoside triphosphate hydrolases"/>
    <property type="match status" value="1"/>
</dbReference>
<accession>A0ABS1D7P4</accession>